<evidence type="ECO:0000313" key="2">
    <source>
        <dbReference type="Proteomes" id="UP001140091"/>
    </source>
</evidence>
<dbReference type="InterPro" id="IPR032675">
    <property type="entry name" value="LRR_dom_sf"/>
</dbReference>
<protein>
    <recommendedName>
        <fullName evidence="3">F-box domain-containing protein</fullName>
    </recommendedName>
</protein>
<evidence type="ECO:0008006" key="3">
    <source>
        <dbReference type="Google" id="ProtNLM"/>
    </source>
</evidence>
<reference evidence="1" key="1">
    <citation type="submission" date="2022-06" db="EMBL/GenBank/DDBJ databases">
        <title>Genome Sequence of Candolleomyces eurysporus.</title>
        <authorList>
            <person name="Buettner E."/>
        </authorList>
    </citation>
    <scope>NUCLEOTIDE SEQUENCE</scope>
    <source>
        <strain evidence="1">VTCC 930004</strain>
    </source>
</reference>
<dbReference type="EMBL" id="JANBPK010000691">
    <property type="protein sequence ID" value="KAJ2935219.1"/>
    <property type="molecule type" value="Genomic_DNA"/>
</dbReference>
<comment type="caution">
    <text evidence="1">The sequence shown here is derived from an EMBL/GenBank/DDBJ whole genome shotgun (WGS) entry which is preliminary data.</text>
</comment>
<dbReference type="AlphaFoldDB" id="A0A9W8JLT2"/>
<dbReference type="OrthoDB" id="2269034at2759"/>
<name>A0A9W8JLT2_9AGAR</name>
<gene>
    <name evidence="1" type="ORF">H1R20_g1876</name>
</gene>
<sequence length="444" mass="50397">MSVLELPAEILGKIFDHYVHDRWKVRQVDSDRPLSKLRCISAYSDSRTHPVDLTHVCQLWRTTAISMPQLWATIYASQMKSEGDVKMFELWLERSAGRDGTYPLILSVKQSARAPVDLREFFSLAISQHRRWKYIRLGIDGGYLPFFELLHTVAPLSTLCGFQVDFFDLNQRNRESLQRLIGVLCSSTALRSVEFGDESSGHNPIVVPWDSLSLTTLSFCGLELGHLIRILSSSMDTLRDISVTILQSPLSLKGLTPIPNVTMHRLQSLRIKSYGYGCHASVAFDKLTLPTLHKLYLPWRFTPNKDSELQTRGWESLLSLLERSNCKLQAFEFGDGDIPDLVKNLESPLFEHLTSLQVTSNFYVYPDITQLLDALSEVCEETQRPRMLPLLETLIFKALHSEDDVRVASVAAYGGCGKSKLRRVFTQNIEAGENALEMDLKDQE</sequence>
<organism evidence="1 2">
    <name type="scientific">Candolleomyces eurysporus</name>
    <dbReference type="NCBI Taxonomy" id="2828524"/>
    <lineage>
        <taxon>Eukaryota</taxon>
        <taxon>Fungi</taxon>
        <taxon>Dikarya</taxon>
        <taxon>Basidiomycota</taxon>
        <taxon>Agaricomycotina</taxon>
        <taxon>Agaricomycetes</taxon>
        <taxon>Agaricomycetidae</taxon>
        <taxon>Agaricales</taxon>
        <taxon>Agaricineae</taxon>
        <taxon>Psathyrellaceae</taxon>
        <taxon>Candolleomyces</taxon>
    </lineage>
</organism>
<proteinExistence type="predicted"/>
<evidence type="ECO:0000313" key="1">
    <source>
        <dbReference type="EMBL" id="KAJ2935219.1"/>
    </source>
</evidence>
<keyword evidence="2" id="KW-1185">Reference proteome</keyword>
<dbReference type="Gene3D" id="3.80.10.10">
    <property type="entry name" value="Ribonuclease Inhibitor"/>
    <property type="match status" value="1"/>
</dbReference>
<feature type="non-terminal residue" evidence="1">
    <location>
        <position position="444"/>
    </location>
</feature>
<dbReference type="Proteomes" id="UP001140091">
    <property type="component" value="Unassembled WGS sequence"/>
</dbReference>
<accession>A0A9W8JLT2</accession>